<dbReference type="STRING" id="6239.R04E5.8a.2"/>
<dbReference type="CTD" id="181127"/>
<dbReference type="GO" id="GO:0005737">
    <property type="term" value="C:cytoplasm"/>
    <property type="evidence" value="ECO:0000318"/>
    <property type="project" value="GO_Central"/>
</dbReference>
<dbReference type="UCSC" id="R04E5.8a">
    <property type="organism name" value="c. elegans"/>
</dbReference>
<proteinExistence type="evidence at protein level"/>
<evidence type="ECO:0000256" key="1">
    <source>
        <dbReference type="SAM" id="MobiDB-lite"/>
    </source>
</evidence>
<dbReference type="PaxDb" id="6239-R04E5.8a"/>
<dbReference type="RefSeq" id="NP_001024832.1">
    <property type="nucleotide sequence ID" value="NM_001029661.3"/>
</dbReference>
<feature type="compositionally biased region" description="Basic and acidic residues" evidence="1">
    <location>
        <begin position="926"/>
        <end position="961"/>
    </location>
</feature>
<feature type="compositionally biased region" description="Pro residues" evidence="1">
    <location>
        <begin position="72"/>
        <end position="84"/>
    </location>
</feature>
<keyword evidence="3" id="KW-1185">Reference proteome</keyword>
<accession>Q9GYL4</accession>
<feature type="compositionally biased region" description="Basic and acidic residues" evidence="1">
    <location>
        <begin position="753"/>
        <end position="777"/>
    </location>
</feature>
<feature type="compositionally biased region" description="Basic residues" evidence="1">
    <location>
        <begin position="675"/>
        <end position="685"/>
    </location>
</feature>
<feature type="region of interest" description="Disordered" evidence="1">
    <location>
        <begin position="72"/>
        <end position="237"/>
    </location>
</feature>
<dbReference type="KEGG" id="cel:CELE_R04E5.8"/>
<evidence type="ECO:0000313" key="4">
    <source>
        <dbReference type="WormBase" id="R04E5.8a"/>
    </source>
</evidence>
<evidence type="ECO:0000313" key="3">
    <source>
        <dbReference type="Proteomes" id="UP000001940"/>
    </source>
</evidence>
<feature type="region of interest" description="Disordered" evidence="1">
    <location>
        <begin position="614"/>
        <end position="997"/>
    </location>
</feature>
<dbReference type="GO" id="GO:0030036">
    <property type="term" value="P:actin cytoskeleton organization"/>
    <property type="evidence" value="ECO:0000318"/>
    <property type="project" value="GO_Central"/>
</dbReference>
<dbReference type="Bgee" id="WBGene00019871">
    <property type="expression patterns" value="Expressed in pharyngeal muscle cell (C elegans) and 3 other cell types or tissues"/>
</dbReference>
<dbReference type="OMA" id="ENEANPM"/>
<feature type="compositionally biased region" description="Basic and acidic residues" evidence="1">
    <location>
        <begin position="972"/>
        <end position="990"/>
    </location>
</feature>
<dbReference type="ExpressionAtlas" id="Q9GYL4">
    <property type="expression patterns" value="baseline"/>
</dbReference>
<feature type="compositionally biased region" description="Pro residues" evidence="1">
    <location>
        <begin position="137"/>
        <end position="197"/>
    </location>
</feature>
<protein>
    <submittedName>
        <fullName evidence="2">JmjC domain-containing protein</fullName>
    </submittedName>
</protein>
<dbReference type="GO" id="GO:0008017">
    <property type="term" value="F:microtubule binding"/>
    <property type="evidence" value="ECO:0000318"/>
    <property type="project" value="GO_Central"/>
</dbReference>
<dbReference type="PIR" id="T28872">
    <property type="entry name" value="T28872"/>
</dbReference>
<gene>
    <name evidence="2" type="ORF">CELE_R04E5.8</name>
    <name evidence="2 4" type="ORF">R04E5.8</name>
</gene>
<name>Q9GYL4_CAEEL</name>
<dbReference type="InParanoid" id="Q9GYL4"/>
<feature type="compositionally biased region" description="Low complexity" evidence="1">
    <location>
        <begin position="709"/>
        <end position="743"/>
    </location>
</feature>
<dbReference type="GeneID" id="181127"/>
<keyword evidence="5" id="KW-1267">Proteomics identification</keyword>
<dbReference type="Proteomes" id="UP000001940">
    <property type="component" value="Chromosome X"/>
</dbReference>
<reference evidence="2 3" key="1">
    <citation type="journal article" date="1998" name="Science">
        <title>Genome sequence of the nematode C. elegans: a platform for investigating biology.</title>
        <authorList>
            <consortium name="The C. elegans sequencing consortium"/>
            <person name="Sulson J.E."/>
            <person name="Waterston R."/>
        </authorList>
    </citation>
    <scope>NUCLEOTIDE SEQUENCE [LARGE SCALE GENOMIC DNA]</scope>
    <source>
        <strain evidence="2 3">Bristol N2</strain>
    </source>
</reference>
<feature type="compositionally biased region" description="Basic residues" evidence="1">
    <location>
        <begin position="907"/>
        <end position="923"/>
    </location>
</feature>
<dbReference type="WormBase" id="R04E5.8a">
    <property type="protein sequence ID" value="CE04800"/>
    <property type="gene ID" value="WBGene00019871"/>
</dbReference>
<dbReference type="OrthoDB" id="10675309at2759"/>
<feature type="compositionally biased region" description="Basic and acidic residues" evidence="1">
    <location>
        <begin position="869"/>
        <end position="879"/>
    </location>
</feature>
<dbReference type="AlphaFoldDB" id="Q9GYL4"/>
<feature type="compositionally biased region" description="Polar residues" evidence="1">
    <location>
        <begin position="448"/>
        <end position="460"/>
    </location>
</feature>
<evidence type="ECO:0007829" key="5">
    <source>
        <dbReference type="PeptideAtlas" id="Q9GYL4"/>
    </source>
</evidence>
<feature type="region of interest" description="Disordered" evidence="1">
    <location>
        <begin position="1"/>
        <end position="36"/>
    </location>
</feature>
<dbReference type="eggNOG" id="ENOG502RT9W">
    <property type="taxonomic scope" value="Eukaryota"/>
</dbReference>
<dbReference type="AGR" id="WB:WBGene00019871"/>
<organism evidence="2 3">
    <name type="scientific">Caenorhabditis elegans</name>
    <dbReference type="NCBI Taxonomy" id="6239"/>
    <lineage>
        <taxon>Eukaryota</taxon>
        <taxon>Metazoa</taxon>
        <taxon>Ecdysozoa</taxon>
        <taxon>Nematoda</taxon>
        <taxon>Chromadorea</taxon>
        <taxon>Rhabditida</taxon>
        <taxon>Rhabditina</taxon>
        <taxon>Rhabditomorpha</taxon>
        <taxon>Rhabditoidea</taxon>
        <taxon>Rhabditidae</taxon>
        <taxon>Peloderinae</taxon>
        <taxon>Caenorhabditis</taxon>
    </lineage>
</organism>
<dbReference type="FunCoup" id="Q9GYL4">
    <property type="interactions" value="281"/>
</dbReference>
<sequence>MHGHDRPGSSSGGYFNPPRNNQYHYPENHHHPYPENIANLVPPSNFQAMHYNHNYMAHAASIAHTYGGYPPPYPYQHPHQPPPAHPHHLQHPHPYAYPGYPVPGQEGHQVPAPQHGDHEASPPPPPPPRKSRAGGSSPPPPPPPRVPRTPPPRSPPPRRPPMTPPSPQRRPPRTPPSPEPRNPPRTPPSPIPPPPPRLNSHDRRALRARRPMVHRPAPYGRRSISQGPGRNNDDWGSREYGKYAERLASTELKKLHLEREDYKQVLRVVANAAKTFRFDDFEVRSHLLSGYRFYMNGEDANGTKQFSIPHNMDRPPAPRYWIIDNEVRSNPPSPVFRPEASLSPSVNVDYGEGSSNQAAQMFEPGEDQTAFYRRLLAGFAAQGRTFGQREGEIPAIYGADGLLTEWGYELHLLNQARQLESKPPLVHYEEVGFDRKDDDETYEPYQGGQAQPDGSPSEYSPNHVRRGPKTPPEREESVEFSPGHIPVGPKTPPMPDESLEDDKRSPIMDGNQFEEMELYPMDPEQEVSMNFVPVKPQAVVPEQVASEENEANPMEVDSGDLMKLAVDSIDQNAAVVSNGSSTPFSVSTHADQIVPKIENKRPAVQDLIGEVLEKKKAKSSAYEKPEEGEIVDAENAGIASSKASKSADDKIEILASHGSNSILKSAHDQASKASKSSRKRSKKSKKSNETSSSSSDERLIHSQSPPTPQNTTSSSDVSSSSSGGSASTSESSSSAPSAEQVSTPKKSKKNKEKRRDQQHGERSSRETERLENNERPNRISSANSGVQSNRSSERRQGNNNSRRRGSHGAPRSRNSNGRQQGQRPIKQFQGPTSHYSKDREREINMHLARMVRDQIEREGGEALEPAETEYSHFAHDTSGRGRHQQNDGYRGDRRHRSPGKHIAPARAHNRGQHHNRGHHHGPPRNHNQDRNRHRNHDGNRHQNQDRSRHHNQDRNRRQNHDRNRHQSQGRNRQQDHERGDEAHEEARPDRIGQAVRR</sequence>
<feature type="compositionally biased region" description="Polar residues" evidence="1">
    <location>
        <begin position="812"/>
        <end position="822"/>
    </location>
</feature>
<feature type="region of interest" description="Disordered" evidence="1">
    <location>
        <begin position="435"/>
        <end position="507"/>
    </location>
</feature>
<dbReference type="EMBL" id="BX284606">
    <property type="protein sequence ID" value="CCD65956.1"/>
    <property type="molecule type" value="Genomic_DNA"/>
</dbReference>
<evidence type="ECO:0000313" key="2">
    <source>
        <dbReference type="EMBL" id="CCD65956.1"/>
    </source>
</evidence>
<dbReference type="PeptideAtlas" id="Q9GYL4"/>
<dbReference type="HOGENOM" id="CLU_300389_0_0_1"/>
<feature type="compositionally biased region" description="Basic and acidic residues" evidence="1">
    <location>
        <begin position="835"/>
        <end position="860"/>
    </location>
</feature>